<evidence type="ECO:0000313" key="1">
    <source>
        <dbReference type="EMBL" id="GJT40116.1"/>
    </source>
</evidence>
<comment type="caution">
    <text evidence="1">The sequence shown here is derived from an EMBL/GenBank/DDBJ whole genome shotgun (WGS) entry which is preliminary data.</text>
</comment>
<organism evidence="1 2">
    <name type="scientific">Tanacetum coccineum</name>
    <dbReference type="NCBI Taxonomy" id="301880"/>
    <lineage>
        <taxon>Eukaryota</taxon>
        <taxon>Viridiplantae</taxon>
        <taxon>Streptophyta</taxon>
        <taxon>Embryophyta</taxon>
        <taxon>Tracheophyta</taxon>
        <taxon>Spermatophyta</taxon>
        <taxon>Magnoliopsida</taxon>
        <taxon>eudicotyledons</taxon>
        <taxon>Gunneridae</taxon>
        <taxon>Pentapetalae</taxon>
        <taxon>asterids</taxon>
        <taxon>campanulids</taxon>
        <taxon>Asterales</taxon>
        <taxon>Asteraceae</taxon>
        <taxon>Asteroideae</taxon>
        <taxon>Anthemideae</taxon>
        <taxon>Anthemidinae</taxon>
        <taxon>Tanacetum</taxon>
    </lineage>
</organism>
<name>A0ABQ5DLN4_9ASTR</name>
<accession>A0ABQ5DLN4</accession>
<keyword evidence="2" id="KW-1185">Reference proteome</keyword>
<protein>
    <submittedName>
        <fullName evidence="1">Uncharacterized protein</fullName>
    </submittedName>
</protein>
<reference evidence="1" key="2">
    <citation type="submission" date="2022-01" db="EMBL/GenBank/DDBJ databases">
        <authorList>
            <person name="Yamashiro T."/>
            <person name="Shiraishi A."/>
            <person name="Satake H."/>
            <person name="Nakayama K."/>
        </authorList>
    </citation>
    <scope>NUCLEOTIDE SEQUENCE</scope>
</reference>
<evidence type="ECO:0000313" key="2">
    <source>
        <dbReference type="Proteomes" id="UP001151760"/>
    </source>
</evidence>
<gene>
    <name evidence="1" type="ORF">Tco_0939981</name>
</gene>
<dbReference type="EMBL" id="BQNB010015444">
    <property type="protein sequence ID" value="GJT40116.1"/>
    <property type="molecule type" value="Genomic_DNA"/>
</dbReference>
<reference evidence="1" key="1">
    <citation type="journal article" date="2022" name="Int. J. Mol. Sci.">
        <title>Draft Genome of Tanacetum Coccineum: Genomic Comparison of Closely Related Tanacetum-Family Plants.</title>
        <authorList>
            <person name="Yamashiro T."/>
            <person name="Shiraishi A."/>
            <person name="Nakayama K."/>
            <person name="Satake H."/>
        </authorList>
    </citation>
    <scope>NUCLEOTIDE SEQUENCE</scope>
</reference>
<sequence>MQVPVPFAESQVPVRGAHRLYPQIRNDPLTSTTLNQLSRASRVCIFDNINQSKGFASASFYSLVNQAPKVLYGVGVLKHRMILETDGNVIAGKVATRSIDEGSPLSEQA</sequence>
<proteinExistence type="predicted"/>
<dbReference type="Proteomes" id="UP001151760">
    <property type="component" value="Unassembled WGS sequence"/>
</dbReference>